<proteinExistence type="predicted"/>
<feature type="domain" description="Arf-GAP" evidence="4">
    <location>
        <begin position="5"/>
        <end position="124"/>
    </location>
</feature>
<dbReference type="InterPro" id="IPR011993">
    <property type="entry name" value="PH-like_dom_sf"/>
</dbReference>
<dbReference type="PANTHER" id="PTHR46021">
    <property type="entry name" value="ARF-GAP WITH DUAL PH DOMAIN-CONTAINING PROTEIN 1-LIKE PROTEIN"/>
    <property type="match status" value="1"/>
</dbReference>
<evidence type="ECO:0000313" key="5">
    <source>
        <dbReference type="EMBL" id="CAI8024666.1"/>
    </source>
</evidence>
<accession>A0AA35S9Y9</accession>
<evidence type="ECO:0000256" key="2">
    <source>
        <dbReference type="SAM" id="MobiDB-lite"/>
    </source>
</evidence>
<dbReference type="GO" id="GO:0005886">
    <property type="term" value="C:plasma membrane"/>
    <property type="evidence" value="ECO:0007669"/>
    <property type="project" value="TreeGrafter"/>
</dbReference>
<dbReference type="InterPro" id="IPR001849">
    <property type="entry name" value="PH_domain"/>
</dbReference>
<dbReference type="AlphaFoldDB" id="A0AA35S9Y9"/>
<evidence type="ECO:0000259" key="3">
    <source>
        <dbReference type="PROSITE" id="PS50003"/>
    </source>
</evidence>
<dbReference type="GO" id="GO:0008270">
    <property type="term" value="F:zinc ion binding"/>
    <property type="evidence" value="ECO:0007669"/>
    <property type="project" value="UniProtKB-KW"/>
</dbReference>
<dbReference type="SMART" id="SM00233">
    <property type="entry name" value="PH"/>
    <property type="match status" value="2"/>
</dbReference>
<dbReference type="InterPro" id="IPR037278">
    <property type="entry name" value="ARFGAP/RecO"/>
</dbReference>
<dbReference type="InterPro" id="IPR052589">
    <property type="entry name" value="Arf-GAP_dual-PH_domain"/>
</dbReference>
<evidence type="ECO:0000259" key="4">
    <source>
        <dbReference type="PROSITE" id="PS50115"/>
    </source>
</evidence>
<feature type="compositionally biased region" description="Polar residues" evidence="2">
    <location>
        <begin position="388"/>
        <end position="397"/>
    </location>
</feature>
<evidence type="ECO:0000256" key="1">
    <source>
        <dbReference type="PROSITE-ProRule" id="PRU00288"/>
    </source>
</evidence>
<protein>
    <submittedName>
        <fullName evidence="5">Arf-GAP with dual PH domain-containing protein 1</fullName>
    </submittedName>
</protein>
<dbReference type="SUPFAM" id="SSF57863">
    <property type="entry name" value="ArfGap/RecO-like zinc finger"/>
    <property type="match status" value="1"/>
</dbReference>
<reference evidence="5" key="1">
    <citation type="submission" date="2023-03" db="EMBL/GenBank/DDBJ databases">
        <authorList>
            <person name="Steffen K."/>
            <person name="Cardenas P."/>
        </authorList>
    </citation>
    <scope>NUCLEOTIDE SEQUENCE</scope>
</reference>
<dbReference type="PROSITE" id="PS50003">
    <property type="entry name" value="PH_DOMAIN"/>
    <property type="match status" value="1"/>
</dbReference>
<dbReference type="GO" id="GO:0005737">
    <property type="term" value="C:cytoplasm"/>
    <property type="evidence" value="ECO:0007669"/>
    <property type="project" value="TreeGrafter"/>
</dbReference>
<keyword evidence="1" id="KW-0863">Zinc-finger</keyword>
<name>A0AA35S9Y9_GEOBA</name>
<feature type="region of interest" description="Disordered" evidence="2">
    <location>
        <begin position="359"/>
        <end position="397"/>
    </location>
</feature>
<keyword evidence="1" id="KW-0479">Metal-binding</keyword>
<dbReference type="Gene3D" id="2.30.29.30">
    <property type="entry name" value="Pleckstrin-homology domain (PH domain)/Phosphotyrosine-binding domain (PTB)"/>
    <property type="match status" value="2"/>
</dbReference>
<dbReference type="Gene3D" id="1.10.220.150">
    <property type="entry name" value="Arf GTPase activating protein"/>
    <property type="match status" value="1"/>
</dbReference>
<sequence length="397" mass="45686">MATPMERLNIVRQQPGNGVCAECRDNNPEWCCLNRGVFLCITCAGIHRRLHSSIVRSCRLDSWKHHMVDSIATKGNLKAKAMWEANVPACWLPPSPNSRYVVKEQWIMAKYDREQFLATAGASRKPYMSGVKQGILYKRMKQSEVWNGRWFVLADRQLSYFKSYHDRTAKTVISLLHMNVTLNGPGLESHPNSMLIAFWDEKIKKTRHIFVYAEVGKDIMDWFCTIRCAKISLMREMIPELTVEEAAQRATWEFSIWGNLCKTPPTQKKFQKRFFVLDKNSLRYYQSPYDPYPLGEIYLGPSVRGFWVDEHVPDKLQHYTNAFMLHTPSRSNGGFPLLAEDSGSKMAWITALQDTVRNSKRPAAKTEATPAPPTPPFDTHSYEEEDTTFTPNVTTVY</sequence>
<organism evidence="5 6">
    <name type="scientific">Geodia barretti</name>
    <name type="common">Barrett's horny sponge</name>
    <dbReference type="NCBI Taxonomy" id="519541"/>
    <lineage>
        <taxon>Eukaryota</taxon>
        <taxon>Metazoa</taxon>
        <taxon>Porifera</taxon>
        <taxon>Demospongiae</taxon>
        <taxon>Heteroscleromorpha</taxon>
        <taxon>Tetractinellida</taxon>
        <taxon>Astrophorina</taxon>
        <taxon>Geodiidae</taxon>
        <taxon>Geodia</taxon>
    </lineage>
</organism>
<dbReference type="GO" id="GO:0005096">
    <property type="term" value="F:GTPase activator activity"/>
    <property type="evidence" value="ECO:0007669"/>
    <property type="project" value="InterPro"/>
</dbReference>
<dbReference type="PANTHER" id="PTHR46021:SF2">
    <property type="entry name" value="ARF-GAP WITH DUAL PH DOMAIN-CONTAINING PROTEIN 1"/>
    <property type="match status" value="1"/>
</dbReference>
<dbReference type="Proteomes" id="UP001174909">
    <property type="component" value="Unassembled WGS sequence"/>
</dbReference>
<keyword evidence="6" id="KW-1185">Reference proteome</keyword>
<feature type="domain" description="PH" evidence="3">
    <location>
        <begin position="129"/>
        <end position="357"/>
    </location>
</feature>
<dbReference type="InterPro" id="IPR001164">
    <property type="entry name" value="ArfGAP_dom"/>
</dbReference>
<dbReference type="Pfam" id="PF00169">
    <property type="entry name" value="PH"/>
    <property type="match status" value="2"/>
</dbReference>
<dbReference type="SUPFAM" id="SSF50729">
    <property type="entry name" value="PH domain-like"/>
    <property type="match status" value="2"/>
</dbReference>
<keyword evidence="1" id="KW-0862">Zinc</keyword>
<dbReference type="Pfam" id="PF01412">
    <property type="entry name" value="ArfGap"/>
    <property type="match status" value="1"/>
</dbReference>
<dbReference type="PRINTS" id="PR00405">
    <property type="entry name" value="REVINTRACTNG"/>
</dbReference>
<dbReference type="InterPro" id="IPR038508">
    <property type="entry name" value="ArfGAP_dom_sf"/>
</dbReference>
<dbReference type="SMART" id="SM00105">
    <property type="entry name" value="ArfGap"/>
    <property type="match status" value="1"/>
</dbReference>
<dbReference type="EMBL" id="CASHTH010002090">
    <property type="protein sequence ID" value="CAI8024666.1"/>
    <property type="molecule type" value="Genomic_DNA"/>
</dbReference>
<comment type="caution">
    <text evidence="5">The sequence shown here is derived from an EMBL/GenBank/DDBJ whole genome shotgun (WGS) entry which is preliminary data.</text>
</comment>
<dbReference type="PROSITE" id="PS50115">
    <property type="entry name" value="ARFGAP"/>
    <property type="match status" value="1"/>
</dbReference>
<gene>
    <name evidence="5" type="ORF">GBAR_LOCUS14325</name>
</gene>
<dbReference type="GO" id="GO:0005547">
    <property type="term" value="F:phosphatidylinositol-3,4,5-trisphosphate binding"/>
    <property type="evidence" value="ECO:0007669"/>
    <property type="project" value="TreeGrafter"/>
</dbReference>
<evidence type="ECO:0000313" key="6">
    <source>
        <dbReference type="Proteomes" id="UP001174909"/>
    </source>
</evidence>